<gene>
    <name evidence="2" type="ORF">UFOVP601_11</name>
</gene>
<accession>A0A6J5MZS4</accession>
<evidence type="ECO:0000256" key="1">
    <source>
        <dbReference type="SAM" id="MobiDB-lite"/>
    </source>
</evidence>
<reference evidence="2" key="1">
    <citation type="submission" date="2020-04" db="EMBL/GenBank/DDBJ databases">
        <authorList>
            <person name="Chiriac C."/>
            <person name="Salcher M."/>
            <person name="Ghai R."/>
            <person name="Kavagutti S V."/>
        </authorList>
    </citation>
    <scope>NUCLEOTIDE SEQUENCE</scope>
</reference>
<protein>
    <submittedName>
        <fullName evidence="2">Uncharacterized protein</fullName>
    </submittedName>
</protein>
<proteinExistence type="predicted"/>
<evidence type="ECO:0000313" key="2">
    <source>
        <dbReference type="EMBL" id="CAB4151331.1"/>
    </source>
</evidence>
<sequence length="235" mass="24855">MGGMSRAPAAPGYGGAAKPAYGYDDPVSSRSGPAFLSNAMNGVNPMNGAMSAAMQMMQSRQQQPMRQGGPMQSPSLYGPQQGGMSSMIAALRGNAPRAQMNPGVQFMQNQANAPTTPMNSYNNGQNMVRQIAQQQSQMPQPQMQQNLPKGQAGPIPGFGGPKGQAGPIPQESIGLPPAQPLMQQRPPISPTGMTFSPQRTQLTVAPPQPVVAPVVANMRGRGTPQRVEQFDWNMN</sequence>
<dbReference type="EMBL" id="LR796569">
    <property type="protein sequence ID" value="CAB4151331.1"/>
    <property type="molecule type" value="Genomic_DNA"/>
</dbReference>
<name>A0A6J5MZS4_9CAUD</name>
<organism evidence="2">
    <name type="scientific">uncultured Caudovirales phage</name>
    <dbReference type="NCBI Taxonomy" id="2100421"/>
    <lineage>
        <taxon>Viruses</taxon>
        <taxon>Duplodnaviria</taxon>
        <taxon>Heunggongvirae</taxon>
        <taxon>Uroviricota</taxon>
        <taxon>Caudoviricetes</taxon>
        <taxon>Peduoviridae</taxon>
        <taxon>Maltschvirus</taxon>
        <taxon>Maltschvirus maltsch</taxon>
    </lineage>
</organism>
<feature type="compositionally biased region" description="Low complexity" evidence="1">
    <location>
        <begin position="133"/>
        <end position="145"/>
    </location>
</feature>
<feature type="region of interest" description="Disordered" evidence="1">
    <location>
        <begin position="131"/>
        <end position="197"/>
    </location>
</feature>